<accession>C8XBB5</accession>
<dbReference type="KEGG" id="nml:Namu_0968"/>
<evidence type="ECO:0000313" key="3">
    <source>
        <dbReference type="Proteomes" id="UP000002218"/>
    </source>
</evidence>
<proteinExistence type="predicted"/>
<reference evidence="2 3" key="2">
    <citation type="journal article" date="2010" name="Stand. Genomic Sci.">
        <title>Complete genome sequence of Nakamurella multipartita type strain (Y-104).</title>
        <authorList>
            <person name="Tice H."/>
            <person name="Mayilraj S."/>
            <person name="Sims D."/>
            <person name="Lapidus A."/>
            <person name="Nolan M."/>
            <person name="Lucas S."/>
            <person name="Glavina Del Rio T."/>
            <person name="Copeland A."/>
            <person name="Cheng J.F."/>
            <person name="Meincke L."/>
            <person name="Bruce D."/>
            <person name="Goodwin L."/>
            <person name="Pitluck S."/>
            <person name="Ivanova N."/>
            <person name="Mavromatis K."/>
            <person name="Ovchinnikova G."/>
            <person name="Pati A."/>
            <person name="Chen A."/>
            <person name="Palaniappan K."/>
            <person name="Land M."/>
            <person name="Hauser L."/>
            <person name="Chang Y.J."/>
            <person name="Jeffries C.D."/>
            <person name="Detter J.C."/>
            <person name="Brettin T."/>
            <person name="Rohde M."/>
            <person name="Goker M."/>
            <person name="Bristow J."/>
            <person name="Eisen J.A."/>
            <person name="Markowitz V."/>
            <person name="Hugenholtz P."/>
            <person name="Kyrpides N.C."/>
            <person name="Klenk H.P."/>
            <person name="Chen F."/>
        </authorList>
    </citation>
    <scope>NUCLEOTIDE SEQUENCE [LARGE SCALE GENOMIC DNA]</scope>
    <source>
        <strain evidence="3">ATCC 700099 / DSM 44233 / CIP 104796 / JCM 9543 / NBRC 105858 / Y-104</strain>
    </source>
</reference>
<reference evidence="3" key="1">
    <citation type="submission" date="2009-09" db="EMBL/GenBank/DDBJ databases">
        <title>The complete genome of Nakamurella multipartita DSM 44233.</title>
        <authorList>
            <consortium name="US DOE Joint Genome Institute (JGI-PGF)"/>
            <person name="Lucas S."/>
            <person name="Copeland A."/>
            <person name="Lapidus A."/>
            <person name="Glavina del Rio T."/>
            <person name="Dalin E."/>
            <person name="Tice H."/>
            <person name="Bruce D."/>
            <person name="Goodwin L."/>
            <person name="Pitluck S."/>
            <person name="Kyrpides N."/>
            <person name="Mavromatis K."/>
            <person name="Ivanova N."/>
            <person name="Ovchinnikova G."/>
            <person name="Sims D."/>
            <person name="Meincke L."/>
            <person name="Brettin T."/>
            <person name="Detter J.C."/>
            <person name="Han C."/>
            <person name="Larimer F."/>
            <person name="Land M."/>
            <person name="Hauser L."/>
            <person name="Markowitz V."/>
            <person name="Cheng J.-F."/>
            <person name="Hugenholtz P."/>
            <person name="Woyke T."/>
            <person name="Wu D."/>
            <person name="Klenk H.-P."/>
            <person name="Eisen J.A."/>
        </authorList>
    </citation>
    <scope>NUCLEOTIDE SEQUENCE [LARGE SCALE GENOMIC DNA]</scope>
    <source>
        <strain evidence="3">ATCC 700099 / DSM 44233 / CIP 104796 / JCM 9543 / NBRC 105858 / Y-104</strain>
    </source>
</reference>
<dbReference type="OrthoDB" id="5517693at2"/>
<dbReference type="EMBL" id="CP001737">
    <property type="protein sequence ID" value="ACV77377.1"/>
    <property type="molecule type" value="Genomic_DNA"/>
</dbReference>
<dbReference type="InParanoid" id="C8XBB5"/>
<sequence length="348" mass="37158">MPSVSRLPADVRAELATGRGLLRAADFEGPGRSRSRLHRLERKGDLVVVAKGVYADAAALAAADPWSAFRLRTRAFLLAGAPNTYAAGWSSAVLHGLPTTGRPPQVPTVIRPGSRVSGSNRTCHGRTRFAAVPDRWLGQADGCPAVGAAFAAVDLARHAGAMTGLVLADAVAFRPGGREQLGAALADIGAWTGSGRAAWSVRHCDPDVESPLESVGRCAFLRAGLPLSLSNVWVGEFVPEVRLDHYWPQHRVGAEGDGVGKYLLADPAAAIRKEKEREWLLQRMGIRLVRYTWPVATRSPDLLAAQVQARLAEPARSGGRIRTWARDDGLAQLGLPAGRPRPDLPRTG</sequence>
<evidence type="ECO:0000313" key="2">
    <source>
        <dbReference type="EMBL" id="ACV77377.1"/>
    </source>
</evidence>
<evidence type="ECO:0000259" key="1">
    <source>
        <dbReference type="Pfam" id="PF13338"/>
    </source>
</evidence>
<dbReference type="Pfam" id="PF13338">
    <property type="entry name" value="AbiEi_4"/>
    <property type="match status" value="1"/>
</dbReference>
<feature type="domain" description="AbiEi antitoxin N-terminal" evidence="1">
    <location>
        <begin position="13"/>
        <end position="55"/>
    </location>
</feature>
<dbReference type="STRING" id="479431.Namu_0968"/>
<dbReference type="InterPro" id="IPR025159">
    <property type="entry name" value="AbiEi_N"/>
</dbReference>
<dbReference type="AlphaFoldDB" id="C8XBB5"/>
<name>C8XBB5_NAKMY</name>
<keyword evidence="3" id="KW-1185">Reference proteome</keyword>
<organism evidence="2 3">
    <name type="scientific">Nakamurella multipartita (strain ATCC 700099 / DSM 44233 / CIP 104796 / JCM 9543 / NBRC 105858 / Y-104)</name>
    <name type="common">Microsphaera multipartita</name>
    <dbReference type="NCBI Taxonomy" id="479431"/>
    <lineage>
        <taxon>Bacteria</taxon>
        <taxon>Bacillati</taxon>
        <taxon>Actinomycetota</taxon>
        <taxon>Actinomycetes</taxon>
        <taxon>Nakamurellales</taxon>
        <taxon>Nakamurellaceae</taxon>
        <taxon>Nakamurella</taxon>
    </lineage>
</organism>
<dbReference type="eggNOG" id="COG5340">
    <property type="taxonomic scope" value="Bacteria"/>
</dbReference>
<dbReference type="Proteomes" id="UP000002218">
    <property type="component" value="Chromosome"/>
</dbReference>
<protein>
    <recommendedName>
        <fullName evidence="1">AbiEi antitoxin N-terminal domain-containing protein</fullName>
    </recommendedName>
</protein>
<dbReference type="RefSeq" id="WP_015746291.1">
    <property type="nucleotide sequence ID" value="NC_013235.1"/>
</dbReference>
<gene>
    <name evidence="2" type="ordered locus">Namu_0968</name>
</gene>
<dbReference type="HOGENOM" id="CLU_052626_4_1_11"/>